<dbReference type="Pfam" id="PF13432">
    <property type="entry name" value="TPR_16"/>
    <property type="match status" value="3"/>
</dbReference>
<keyword evidence="2 3" id="KW-0802">TPR repeat</keyword>
<keyword evidence="1" id="KW-0677">Repeat</keyword>
<feature type="repeat" description="TPR" evidence="3">
    <location>
        <begin position="463"/>
        <end position="496"/>
    </location>
</feature>
<dbReference type="SMART" id="SM00028">
    <property type="entry name" value="TPR"/>
    <property type="match status" value="15"/>
</dbReference>
<dbReference type="InterPro" id="IPR019734">
    <property type="entry name" value="TPR_rpt"/>
</dbReference>
<dbReference type="NCBIfam" id="TIGR02917">
    <property type="entry name" value="PEP_TPR_lipo"/>
    <property type="match status" value="1"/>
</dbReference>
<proteinExistence type="predicted"/>
<evidence type="ECO:0000313" key="5">
    <source>
        <dbReference type="Proteomes" id="UP000472320"/>
    </source>
</evidence>
<dbReference type="PANTHER" id="PTHR45586:SF1">
    <property type="entry name" value="LIPOPOLYSACCHARIDE ASSEMBLY PROTEIN B"/>
    <property type="match status" value="1"/>
</dbReference>
<evidence type="ECO:0000256" key="3">
    <source>
        <dbReference type="PROSITE-ProRule" id="PRU00339"/>
    </source>
</evidence>
<reference evidence="4 5" key="1">
    <citation type="submission" date="2019-11" db="EMBL/GenBank/DDBJ databases">
        <title>Type strains purchased from KCTC, JCM and DSMZ.</title>
        <authorList>
            <person name="Lu H."/>
        </authorList>
    </citation>
    <scope>NUCLEOTIDE SEQUENCE [LARGE SCALE GENOMIC DNA]</scope>
    <source>
        <strain evidence="4 5">JCM 31587</strain>
    </source>
</reference>
<evidence type="ECO:0000313" key="4">
    <source>
        <dbReference type="EMBL" id="MTW13937.1"/>
    </source>
</evidence>
<accession>A0A6L6QPV5</accession>
<organism evidence="4 5">
    <name type="scientific">Massilia eburnea</name>
    <dbReference type="NCBI Taxonomy" id="1776165"/>
    <lineage>
        <taxon>Bacteria</taxon>
        <taxon>Pseudomonadati</taxon>
        <taxon>Pseudomonadota</taxon>
        <taxon>Betaproteobacteria</taxon>
        <taxon>Burkholderiales</taxon>
        <taxon>Oxalobacteraceae</taxon>
        <taxon>Telluria group</taxon>
        <taxon>Massilia</taxon>
    </lineage>
</organism>
<dbReference type="InterPro" id="IPR051012">
    <property type="entry name" value="CellSynth/LPSAsmb/PSIAsmb"/>
</dbReference>
<dbReference type="PROSITE" id="PS51257">
    <property type="entry name" value="PROKAR_LIPOPROTEIN"/>
    <property type="match status" value="1"/>
</dbReference>
<comment type="caution">
    <text evidence="4">The sequence shown here is derived from an EMBL/GenBank/DDBJ whole genome shotgun (WGS) entry which is preliminary data.</text>
</comment>
<dbReference type="Proteomes" id="UP000472320">
    <property type="component" value="Unassembled WGS sequence"/>
</dbReference>
<dbReference type="OrthoDB" id="5290951at2"/>
<name>A0A6L6QPV5_9BURK</name>
<sequence length="914" mass="97209">MSRLITVAAGLALAALLACQRMKPVEDGLNDARAAHARGEDRAAIIHLKSLLQQEPGNAAARRLLGELHLSQGDPVSAEKELRRALALAQPREQLLPLLVRAMLAQAAYQGVLDELHKDPDSAAVLAWRGLALAGLGKPGDAARLYTQALQQDSKLVAAHLGQARLALAQHDATAAAASVALALAAAPHDIDALRLRGDLLRTQGELDGALAAYRAILALDQTNAQAHADITAVLFQQGQFGLAHQQLDTGRKFQPASPVLLYAQALLELGEGQNKAALEHAQAVLQVAPDHLPSLLLAATAELATGAITQARAHILRYRQSQPAEPYALRLQAMCDLREGKAQDALLLLEPSAGAGSQDVDLLALAGEAAMRSGKHELAARWFGQASSLAPESGSLLAANGLSLLAQGQDARAVDALEQATHKNSTSALRAGALLVITHLRARNFAEAMAQVRRMETQGDNPAIENLKGGALLASGDLGGARKAFQRALALDPAHLPALENLAELDILEKKLPQARQRYHDALARSPNSLTLLMALAKLETRQGDARAAAAWLERAIAAHPDAAAPGRALAALYLRSGQAEKALQQAQGLHALHPVDAASLDLLAQAAAAGGKHALALESLQKLAVLQPNSADVLLRVARSQLILKEKGPALVAVHKALALEPGREDALLLASALMLDSRAYDDARKLAQTVQQRQPSAAIGYKLEGDALMEQGKAALAVPLYERGLALQASGPMLIALHRALHAAQQDDKAERSMGGWLAQHPGDQPTRLYYASYLLQRSELAAARREYETLLAGDPDNVVALNDLAWTLLQLKDGDPLRPAERAYKLAPSNPAVADTLAWIYAETGKPVRALPLLKRALERAPTSGDIRLHYAHALFRSGDRRGARSQCEQLLALQDFPHRAEVQGLMAKL</sequence>
<gene>
    <name evidence="4" type="primary">prsT</name>
    <name evidence="4" type="ORF">GM658_25310</name>
</gene>
<dbReference type="Pfam" id="PF13414">
    <property type="entry name" value="TPR_11"/>
    <property type="match status" value="1"/>
</dbReference>
<evidence type="ECO:0000256" key="1">
    <source>
        <dbReference type="ARBA" id="ARBA00022737"/>
    </source>
</evidence>
<dbReference type="Pfam" id="PF14559">
    <property type="entry name" value="TPR_19"/>
    <property type="match status" value="4"/>
</dbReference>
<dbReference type="InterPro" id="IPR011990">
    <property type="entry name" value="TPR-like_helical_dom_sf"/>
</dbReference>
<protein>
    <submittedName>
        <fullName evidence="4">PEP-CTERM system TPR-repeat protein PrsT</fullName>
    </submittedName>
</protein>
<keyword evidence="5" id="KW-1185">Reference proteome</keyword>
<dbReference type="PROSITE" id="PS50005">
    <property type="entry name" value="TPR"/>
    <property type="match status" value="1"/>
</dbReference>
<dbReference type="RefSeq" id="WP_155456849.1">
    <property type="nucleotide sequence ID" value="NZ_WNKX01000030.1"/>
</dbReference>
<dbReference type="SUPFAM" id="SSF48452">
    <property type="entry name" value="TPR-like"/>
    <property type="match status" value="5"/>
</dbReference>
<dbReference type="EMBL" id="WNKX01000030">
    <property type="protein sequence ID" value="MTW13937.1"/>
    <property type="molecule type" value="Genomic_DNA"/>
</dbReference>
<dbReference type="InterPro" id="IPR014266">
    <property type="entry name" value="PEP-CTERM_TPR_PrsT"/>
</dbReference>
<evidence type="ECO:0000256" key="2">
    <source>
        <dbReference type="ARBA" id="ARBA00022803"/>
    </source>
</evidence>
<dbReference type="AlphaFoldDB" id="A0A6L6QPV5"/>
<dbReference type="Gene3D" id="1.25.40.10">
    <property type="entry name" value="Tetratricopeptide repeat domain"/>
    <property type="match status" value="4"/>
</dbReference>
<dbReference type="PANTHER" id="PTHR45586">
    <property type="entry name" value="TPR REPEAT-CONTAINING PROTEIN PA4667"/>
    <property type="match status" value="1"/>
</dbReference>